<dbReference type="PATRIC" id="fig|595434.4.peg.2420"/>
<dbReference type="AlphaFoldDB" id="A0A0J1EIV9"/>
<sequence>MFHRVPNQGEATLDLEQLTIVAGNQTSSLDKDSLSKLLRMSPANPRDAEYVGALLRFIYSARDGTLPPPQHHLIELPTTLSGNMQHFASGTAVSPIQLLWIISWFGYGIRRLFSHRSGSSPVVSEA</sequence>
<comment type="caution">
    <text evidence="1">The sequence shown here is derived from an EMBL/GenBank/DDBJ whole genome shotgun (WGS) entry which is preliminary data.</text>
</comment>
<gene>
    <name evidence="1" type="ORF">RISK_002536</name>
</gene>
<dbReference type="EMBL" id="LECT01000018">
    <property type="protein sequence ID" value="KLU05429.1"/>
    <property type="molecule type" value="Genomic_DNA"/>
</dbReference>
<dbReference type="Proteomes" id="UP000036367">
    <property type="component" value="Unassembled WGS sequence"/>
</dbReference>
<keyword evidence="2" id="KW-1185">Reference proteome</keyword>
<proteinExistence type="predicted"/>
<protein>
    <submittedName>
        <fullName evidence="1">Uncharacterized protein</fullName>
    </submittedName>
</protein>
<organism evidence="1 2">
    <name type="scientific">Rhodopirellula islandica</name>
    <dbReference type="NCBI Taxonomy" id="595434"/>
    <lineage>
        <taxon>Bacteria</taxon>
        <taxon>Pseudomonadati</taxon>
        <taxon>Planctomycetota</taxon>
        <taxon>Planctomycetia</taxon>
        <taxon>Pirellulales</taxon>
        <taxon>Pirellulaceae</taxon>
        <taxon>Rhodopirellula</taxon>
    </lineage>
</organism>
<accession>A0A0J1EIV9</accession>
<evidence type="ECO:0000313" key="2">
    <source>
        <dbReference type="Proteomes" id="UP000036367"/>
    </source>
</evidence>
<reference evidence="1" key="1">
    <citation type="submission" date="2015-05" db="EMBL/GenBank/DDBJ databases">
        <title>Permanent draft genome of Rhodopirellula islandicus K833.</title>
        <authorList>
            <person name="Kizina J."/>
            <person name="Richter M."/>
            <person name="Glockner F.O."/>
            <person name="Harder J."/>
        </authorList>
    </citation>
    <scope>NUCLEOTIDE SEQUENCE [LARGE SCALE GENOMIC DNA]</scope>
    <source>
        <strain evidence="1">K833</strain>
    </source>
</reference>
<name>A0A0J1EIV9_RHOIS</name>
<evidence type="ECO:0000313" key="1">
    <source>
        <dbReference type="EMBL" id="KLU05429.1"/>
    </source>
</evidence>